<reference evidence="2 3" key="1">
    <citation type="submission" date="2018-11" db="EMBL/GenBank/DDBJ databases">
        <authorList>
            <consortium name="Pathogen Informatics"/>
        </authorList>
    </citation>
    <scope>NUCLEOTIDE SEQUENCE [LARGE SCALE GENOMIC DNA]</scope>
</reference>
<gene>
    <name evidence="2" type="ORF">SVUK_LOCUS6743</name>
</gene>
<dbReference type="Pfam" id="PF02171">
    <property type="entry name" value="Piwi"/>
    <property type="match status" value="1"/>
</dbReference>
<keyword evidence="3" id="KW-1185">Reference proteome</keyword>
<dbReference type="InterPro" id="IPR012337">
    <property type="entry name" value="RNaseH-like_sf"/>
</dbReference>
<evidence type="ECO:0000313" key="3">
    <source>
        <dbReference type="Proteomes" id="UP000270094"/>
    </source>
</evidence>
<dbReference type="EMBL" id="UYYB01021851">
    <property type="protein sequence ID" value="VDM71745.1"/>
    <property type="molecule type" value="Genomic_DNA"/>
</dbReference>
<organism evidence="2 3">
    <name type="scientific">Strongylus vulgaris</name>
    <name type="common">Blood worm</name>
    <dbReference type="NCBI Taxonomy" id="40348"/>
    <lineage>
        <taxon>Eukaryota</taxon>
        <taxon>Metazoa</taxon>
        <taxon>Ecdysozoa</taxon>
        <taxon>Nematoda</taxon>
        <taxon>Chromadorea</taxon>
        <taxon>Rhabditida</taxon>
        <taxon>Rhabditina</taxon>
        <taxon>Rhabditomorpha</taxon>
        <taxon>Strongyloidea</taxon>
        <taxon>Strongylidae</taxon>
        <taxon>Strongylus</taxon>
    </lineage>
</organism>
<dbReference type="InterPro" id="IPR036397">
    <property type="entry name" value="RNaseH_sf"/>
</dbReference>
<dbReference type="Gene3D" id="3.30.420.10">
    <property type="entry name" value="Ribonuclease H-like superfamily/Ribonuclease H"/>
    <property type="match status" value="1"/>
</dbReference>
<dbReference type="PROSITE" id="PS50822">
    <property type="entry name" value="PIWI"/>
    <property type="match status" value="1"/>
</dbReference>
<proteinExistence type="predicted"/>
<feature type="domain" description="Piwi" evidence="1">
    <location>
        <begin position="1"/>
        <end position="137"/>
    </location>
</feature>
<dbReference type="AlphaFoldDB" id="A0A3P7KLM5"/>
<dbReference type="GO" id="GO:0003676">
    <property type="term" value="F:nucleic acid binding"/>
    <property type="evidence" value="ECO:0007669"/>
    <property type="project" value="InterPro"/>
</dbReference>
<dbReference type="OrthoDB" id="10252740at2759"/>
<dbReference type="PANTHER" id="PTHR22891">
    <property type="entry name" value="EUKARYOTIC TRANSLATION INITIATION FACTOR 2C"/>
    <property type="match status" value="1"/>
</dbReference>
<sequence length="203" mass="23405">MFVGFELSHAAAQSLYDRQNATAVKEPTVVGFSYSVGEPSDYSGCWWYQQPRLHIIQYMTKYFSRAFTAYHKNNRRLPSEVYVYRSGTSEGEFPEVVEEASEIRKAAETMRNLNDGRPYRPKITVVVAQTNSNYRILPASLPAVDPRDRTRYRAQDLNVPSGTCADTVIVHPRYREFIMTSQQANIVLPFLGKFRFICKIWIN</sequence>
<name>A0A3P7KLM5_STRVU</name>
<evidence type="ECO:0000313" key="2">
    <source>
        <dbReference type="EMBL" id="VDM71745.1"/>
    </source>
</evidence>
<evidence type="ECO:0000259" key="1">
    <source>
        <dbReference type="PROSITE" id="PS50822"/>
    </source>
</evidence>
<dbReference type="Proteomes" id="UP000270094">
    <property type="component" value="Unassembled WGS sequence"/>
</dbReference>
<dbReference type="SUPFAM" id="SSF53098">
    <property type="entry name" value="Ribonuclease H-like"/>
    <property type="match status" value="1"/>
</dbReference>
<dbReference type="InterPro" id="IPR003165">
    <property type="entry name" value="Piwi"/>
</dbReference>
<accession>A0A3P7KLM5</accession>
<protein>
    <recommendedName>
        <fullName evidence="1">Piwi domain-containing protein</fullName>
    </recommendedName>
</protein>